<dbReference type="EMBL" id="JBBUTG010000074">
    <property type="protein sequence ID" value="MEK8035087.1"/>
    <property type="molecule type" value="Genomic_DNA"/>
</dbReference>
<gene>
    <name evidence="1" type="ORF">AACH06_30080</name>
</gene>
<evidence type="ECO:0000313" key="1">
    <source>
        <dbReference type="EMBL" id="MEK8035087.1"/>
    </source>
</evidence>
<comment type="caution">
    <text evidence="1">The sequence shown here is derived from an EMBL/GenBank/DDBJ whole genome shotgun (WGS) entry which is preliminary data.</text>
</comment>
<dbReference type="RefSeq" id="WP_341429520.1">
    <property type="nucleotide sequence ID" value="NZ_JBBUTG010000074.1"/>
</dbReference>
<sequence>MKITDSVVERLQGALNAFNGSAASFNVYRDDHDYLVLKIEPHADQNLEPIGLRFFYCDFLAGPTRWSNAKFSVSRVTLGEGEDGFEVQDSNAGFLVRCAGPVSIGDDPRQVFPLT</sequence>
<name>A0ABU9C205_9BURK</name>
<keyword evidence="2" id="KW-1185">Reference proteome</keyword>
<proteinExistence type="predicted"/>
<protein>
    <submittedName>
        <fullName evidence="1">Uncharacterized protein</fullName>
    </submittedName>
</protein>
<organism evidence="1 2">
    <name type="scientific">Ideonella lacteola</name>
    <dbReference type="NCBI Taxonomy" id="2984193"/>
    <lineage>
        <taxon>Bacteria</taxon>
        <taxon>Pseudomonadati</taxon>
        <taxon>Pseudomonadota</taxon>
        <taxon>Betaproteobacteria</taxon>
        <taxon>Burkholderiales</taxon>
        <taxon>Sphaerotilaceae</taxon>
        <taxon>Ideonella</taxon>
    </lineage>
</organism>
<dbReference type="Proteomes" id="UP001371218">
    <property type="component" value="Unassembled WGS sequence"/>
</dbReference>
<reference evidence="1 2" key="1">
    <citation type="submission" date="2024-04" db="EMBL/GenBank/DDBJ databases">
        <title>Novel species of the genus Ideonella isolated from streams.</title>
        <authorList>
            <person name="Lu H."/>
        </authorList>
    </citation>
    <scope>NUCLEOTIDE SEQUENCE [LARGE SCALE GENOMIC DNA]</scope>
    <source>
        <strain evidence="1 2">DXS29W</strain>
    </source>
</reference>
<evidence type="ECO:0000313" key="2">
    <source>
        <dbReference type="Proteomes" id="UP001371218"/>
    </source>
</evidence>
<accession>A0ABU9C205</accession>